<evidence type="ECO:0000313" key="2">
    <source>
        <dbReference type="EMBL" id="ORX56908.1"/>
    </source>
</evidence>
<dbReference type="STRING" id="101127.A0A1X2GM38"/>
<protein>
    <submittedName>
        <fullName evidence="2">Uncharacterized protein</fullName>
    </submittedName>
</protein>
<feature type="region of interest" description="Disordered" evidence="1">
    <location>
        <begin position="753"/>
        <end position="773"/>
    </location>
</feature>
<feature type="region of interest" description="Disordered" evidence="1">
    <location>
        <begin position="437"/>
        <end position="471"/>
    </location>
</feature>
<gene>
    <name evidence="2" type="ORF">DM01DRAFT_1303268</name>
</gene>
<dbReference type="AlphaFoldDB" id="A0A1X2GM38"/>
<evidence type="ECO:0000313" key="3">
    <source>
        <dbReference type="Proteomes" id="UP000242146"/>
    </source>
</evidence>
<feature type="compositionally biased region" description="Low complexity" evidence="1">
    <location>
        <begin position="117"/>
        <end position="143"/>
    </location>
</feature>
<feature type="compositionally biased region" description="Polar residues" evidence="1">
    <location>
        <begin position="753"/>
        <end position="766"/>
    </location>
</feature>
<comment type="caution">
    <text evidence="2">The sequence shown here is derived from an EMBL/GenBank/DDBJ whole genome shotgun (WGS) entry which is preliminary data.</text>
</comment>
<sequence length="773" mass="86647">MGKRRAQQLSDRPSTKPLLSISDEMEAKEALILEIRRHIKAKLLTSKDHGKTKTELDNVLRLPKGLLKNIDDACHWKPGFFTAKYNKKFAFMAVWKSTLNESFASLSSETLAEVMATSSTDQPSSSSAALPLSIDPSSSSTPPVTKLKEEIRGVHKGLTSILASHFKSDTGQSLKNEVFGLFKTAMSEATNYCQEMTFLLQATMLKFATTPSPDWYNGELKYLSASDLVPVAALRHSDELSREMTFFALPPPTRALADDLFSIGHIQYLFSSTFGKTQASTKTNRPVWSYLDVDVATRRPDLGIMTSELRSIYNNKMETNVQNLLSGKSFKTMLRYLLRLLLRLWLAPQREKRHHDAKANAAAAKAAKTKEVEVNEVRQLKKQWSHVRTALRRQEWQLAKDKTKGSFNNVKQQGYDSRISHLKSVLESLDAKRQAARKAAEEEKKKKQLKPLSAAKAASLSDAGEEDQDKEDLAAMDDLDSTGYDLDNLPSGGNAHDLSARRLGTIQGVLSRLLWDESLPPLLDATMVHEQSKKLDPTGHELDVLKRIYQHLKSYMVYDGPKHPGRLKYRKINLIMLGNQVLRVCGYHTFCQQYCPVVSAGSLYTLSMNAPSLYELLHKRVDMRSNGVTCIRTARQNKHNVFSTIFDMDEVTKACTKNGTEFIYRIDVTPAFDTLLFGCTIKPRQQSMYEKRLKAPTADVDATSATTDNVLAHDLDTIGEAISLAEKERDRVTSAKRDMTKQLRSTRCALKTTATVNHPSTSNTSKIKGAQKE</sequence>
<reference evidence="2 3" key="1">
    <citation type="submission" date="2016-07" db="EMBL/GenBank/DDBJ databases">
        <title>Pervasive Adenine N6-methylation of Active Genes in Fungi.</title>
        <authorList>
            <consortium name="DOE Joint Genome Institute"/>
            <person name="Mondo S.J."/>
            <person name="Dannebaum R.O."/>
            <person name="Kuo R.C."/>
            <person name="Labutti K."/>
            <person name="Haridas S."/>
            <person name="Kuo A."/>
            <person name="Salamov A."/>
            <person name="Ahrendt S.R."/>
            <person name="Lipzen A."/>
            <person name="Sullivan W."/>
            <person name="Andreopoulos W.B."/>
            <person name="Clum A."/>
            <person name="Lindquist E."/>
            <person name="Daum C."/>
            <person name="Ramamoorthy G.K."/>
            <person name="Gryganskyi A."/>
            <person name="Culley D."/>
            <person name="Magnuson J.K."/>
            <person name="James T.Y."/>
            <person name="O'Malley M.A."/>
            <person name="Stajich J.E."/>
            <person name="Spatafora J.W."/>
            <person name="Visel A."/>
            <person name="Grigoriev I.V."/>
        </authorList>
    </citation>
    <scope>NUCLEOTIDE SEQUENCE [LARGE SCALE GENOMIC DNA]</scope>
    <source>
        <strain evidence="2 3">NRRL 3301</strain>
    </source>
</reference>
<organism evidence="2 3">
    <name type="scientific">Hesseltinella vesiculosa</name>
    <dbReference type="NCBI Taxonomy" id="101127"/>
    <lineage>
        <taxon>Eukaryota</taxon>
        <taxon>Fungi</taxon>
        <taxon>Fungi incertae sedis</taxon>
        <taxon>Mucoromycota</taxon>
        <taxon>Mucoromycotina</taxon>
        <taxon>Mucoromycetes</taxon>
        <taxon>Mucorales</taxon>
        <taxon>Cunninghamellaceae</taxon>
        <taxon>Hesseltinella</taxon>
    </lineage>
</organism>
<accession>A0A1X2GM38</accession>
<dbReference type="OrthoDB" id="2289268at2759"/>
<proteinExistence type="predicted"/>
<evidence type="ECO:0000256" key="1">
    <source>
        <dbReference type="SAM" id="MobiDB-lite"/>
    </source>
</evidence>
<keyword evidence="3" id="KW-1185">Reference proteome</keyword>
<feature type="region of interest" description="Disordered" evidence="1">
    <location>
        <begin position="117"/>
        <end position="145"/>
    </location>
</feature>
<dbReference type="Proteomes" id="UP000242146">
    <property type="component" value="Unassembled WGS sequence"/>
</dbReference>
<feature type="compositionally biased region" description="Low complexity" evidence="1">
    <location>
        <begin position="450"/>
        <end position="462"/>
    </location>
</feature>
<dbReference type="EMBL" id="MCGT01000009">
    <property type="protein sequence ID" value="ORX56908.1"/>
    <property type="molecule type" value="Genomic_DNA"/>
</dbReference>
<name>A0A1X2GM38_9FUNG</name>